<name>A0A521DY34_9SPHI</name>
<dbReference type="InterPro" id="IPR009057">
    <property type="entry name" value="Homeodomain-like_sf"/>
</dbReference>
<dbReference type="InterPro" id="IPR041490">
    <property type="entry name" value="KstR2_TetR_C"/>
</dbReference>
<accession>A0A521DY34</accession>
<proteinExistence type="predicted"/>
<dbReference type="EMBL" id="FXTN01000006">
    <property type="protein sequence ID" value="SMO75991.1"/>
    <property type="molecule type" value="Genomic_DNA"/>
</dbReference>
<dbReference type="InterPro" id="IPR001647">
    <property type="entry name" value="HTH_TetR"/>
</dbReference>
<dbReference type="Gene3D" id="1.10.357.10">
    <property type="entry name" value="Tetracycline Repressor, domain 2"/>
    <property type="match status" value="1"/>
</dbReference>
<reference evidence="4 5" key="1">
    <citation type="submission" date="2017-05" db="EMBL/GenBank/DDBJ databases">
        <authorList>
            <person name="Varghese N."/>
            <person name="Submissions S."/>
        </authorList>
    </citation>
    <scope>NUCLEOTIDE SEQUENCE [LARGE SCALE GENOMIC DNA]</scope>
    <source>
        <strain evidence="4 5">DSM 19036</strain>
    </source>
</reference>
<gene>
    <name evidence="4" type="ORF">SAMN06265348_106293</name>
</gene>
<dbReference type="InterPro" id="IPR036271">
    <property type="entry name" value="Tet_transcr_reg_TetR-rel_C_sf"/>
</dbReference>
<evidence type="ECO:0000313" key="5">
    <source>
        <dbReference type="Proteomes" id="UP000320300"/>
    </source>
</evidence>
<evidence type="ECO:0000313" key="4">
    <source>
        <dbReference type="EMBL" id="SMO75991.1"/>
    </source>
</evidence>
<dbReference type="Pfam" id="PF00440">
    <property type="entry name" value="TetR_N"/>
    <property type="match status" value="1"/>
</dbReference>
<evidence type="ECO:0000259" key="3">
    <source>
        <dbReference type="PROSITE" id="PS50977"/>
    </source>
</evidence>
<dbReference type="Proteomes" id="UP000320300">
    <property type="component" value="Unassembled WGS sequence"/>
</dbReference>
<evidence type="ECO:0000256" key="1">
    <source>
        <dbReference type="ARBA" id="ARBA00023125"/>
    </source>
</evidence>
<dbReference type="PANTHER" id="PTHR30328">
    <property type="entry name" value="TRANSCRIPTIONAL REPRESSOR"/>
    <property type="match status" value="1"/>
</dbReference>
<dbReference type="PROSITE" id="PS50977">
    <property type="entry name" value="HTH_TETR_2"/>
    <property type="match status" value="1"/>
</dbReference>
<evidence type="ECO:0000256" key="2">
    <source>
        <dbReference type="PROSITE-ProRule" id="PRU00335"/>
    </source>
</evidence>
<keyword evidence="5" id="KW-1185">Reference proteome</keyword>
<dbReference type="PRINTS" id="PR00455">
    <property type="entry name" value="HTHTETR"/>
</dbReference>
<dbReference type="SUPFAM" id="SSF48498">
    <property type="entry name" value="Tetracyclin repressor-like, C-terminal domain"/>
    <property type="match status" value="1"/>
</dbReference>
<organism evidence="4 5">
    <name type="scientific">Pedobacter westerhofensis</name>
    <dbReference type="NCBI Taxonomy" id="425512"/>
    <lineage>
        <taxon>Bacteria</taxon>
        <taxon>Pseudomonadati</taxon>
        <taxon>Bacteroidota</taxon>
        <taxon>Sphingobacteriia</taxon>
        <taxon>Sphingobacteriales</taxon>
        <taxon>Sphingobacteriaceae</taxon>
        <taxon>Pedobacter</taxon>
    </lineage>
</organism>
<dbReference type="SUPFAM" id="SSF46689">
    <property type="entry name" value="Homeodomain-like"/>
    <property type="match status" value="1"/>
</dbReference>
<dbReference type="Pfam" id="PF17932">
    <property type="entry name" value="TetR_C_24"/>
    <property type="match status" value="1"/>
</dbReference>
<dbReference type="AlphaFoldDB" id="A0A521DY34"/>
<dbReference type="PANTHER" id="PTHR30328:SF54">
    <property type="entry name" value="HTH-TYPE TRANSCRIPTIONAL REPRESSOR SCO4008"/>
    <property type="match status" value="1"/>
</dbReference>
<feature type="DNA-binding region" description="H-T-H motif" evidence="2">
    <location>
        <begin position="37"/>
        <end position="56"/>
    </location>
</feature>
<dbReference type="InterPro" id="IPR050109">
    <property type="entry name" value="HTH-type_TetR-like_transc_reg"/>
</dbReference>
<dbReference type="GO" id="GO:0003677">
    <property type="term" value="F:DNA binding"/>
    <property type="evidence" value="ECO:0007669"/>
    <property type="project" value="UniProtKB-UniRule"/>
</dbReference>
<protein>
    <submittedName>
        <fullName evidence="4">Transcriptional regulator, TetR family</fullName>
    </submittedName>
</protein>
<sequence length="216" mass="24575">MISFVPSNQTMEKPDKRSSILAAAEVLFSELGYEGTSTRQIAKESGANMSMINYYFGSKEGVFLEIMNRRMENFKAELTIIDEYKISPMEKLFMVVEGYAQRILANCSFHKMMHRELSLAQRPEMYNKVKAAMTGNLMVIERIIHQGIADGSFRPIDIRMLMASLMGTITYVATMPSKITDGSVLDITIPKDREILTERLITHLKDLVITYLTPKQ</sequence>
<keyword evidence="1 2" id="KW-0238">DNA-binding</keyword>
<feature type="domain" description="HTH tetR-type" evidence="3">
    <location>
        <begin position="14"/>
        <end position="74"/>
    </location>
</feature>